<dbReference type="RefSeq" id="WP_209970690.1">
    <property type="nucleotide sequence ID" value="NZ_JAGGLB010000003.1"/>
</dbReference>
<protein>
    <submittedName>
        <fullName evidence="1">Uncharacterized protein</fullName>
    </submittedName>
</protein>
<organism evidence="1 2">
    <name type="scientific">Paenibacillus eucommiae</name>
    <dbReference type="NCBI Taxonomy" id="1355755"/>
    <lineage>
        <taxon>Bacteria</taxon>
        <taxon>Bacillati</taxon>
        <taxon>Bacillota</taxon>
        <taxon>Bacilli</taxon>
        <taxon>Bacillales</taxon>
        <taxon>Paenibacillaceae</taxon>
        <taxon>Paenibacillus</taxon>
    </lineage>
</organism>
<keyword evidence="2" id="KW-1185">Reference proteome</keyword>
<reference evidence="1 2" key="1">
    <citation type="submission" date="2021-03" db="EMBL/GenBank/DDBJ databases">
        <title>Genomic Encyclopedia of Type Strains, Phase IV (KMG-IV): sequencing the most valuable type-strain genomes for metagenomic binning, comparative biology and taxonomic classification.</title>
        <authorList>
            <person name="Goeker M."/>
        </authorList>
    </citation>
    <scope>NUCLEOTIDE SEQUENCE [LARGE SCALE GENOMIC DNA]</scope>
    <source>
        <strain evidence="1 2">DSM 26048</strain>
    </source>
</reference>
<dbReference type="EMBL" id="JAGGLB010000003">
    <property type="protein sequence ID" value="MBP1989916.1"/>
    <property type="molecule type" value="Genomic_DNA"/>
</dbReference>
<evidence type="ECO:0000313" key="2">
    <source>
        <dbReference type="Proteomes" id="UP001519287"/>
    </source>
</evidence>
<sequence length="73" mass="8393">MALHRTSSFHPSVTARCEISSNKEKTLAGCPFEPGVRAIVAKEREWLWEEERQRPPLKICSYLLMDTFKGTNL</sequence>
<gene>
    <name evidence="1" type="ORF">J2Z66_001514</name>
</gene>
<proteinExistence type="predicted"/>
<comment type="caution">
    <text evidence="1">The sequence shown here is derived from an EMBL/GenBank/DDBJ whole genome shotgun (WGS) entry which is preliminary data.</text>
</comment>
<evidence type="ECO:0000313" key="1">
    <source>
        <dbReference type="EMBL" id="MBP1989916.1"/>
    </source>
</evidence>
<dbReference type="Proteomes" id="UP001519287">
    <property type="component" value="Unassembled WGS sequence"/>
</dbReference>
<accession>A0ABS4IQR5</accession>
<name>A0ABS4IQR5_9BACL</name>